<evidence type="ECO:0000313" key="5">
    <source>
        <dbReference type="Proteomes" id="UP000005426"/>
    </source>
</evidence>
<keyword evidence="5" id="KW-1185">Reference proteome</keyword>
<dbReference type="GeneID" id="25779740"/>
<organism evidence="4 5">
    <name type="scientific">Hypocrea atroviridis (strain ATCC 20476 / IMI 206040)</name>
    <name type="common">Trichoderma atroviride</name>
    <dbReference type="NCBI Taxonomy" id="452589"/>
    <lineage>
        <taxon>Eukaryota</taxon>
        <taxon>Fungi</taxon>
        <taxon>Dikarya</taxon>
        <taxon>Ascomycota</taxon>
        <taxon>Pezizomycotina</taxon>
        <taxon>Sordariomycetes</taxon>
        <taxon>Hypocreomycetidae</taxon>
        <taxon>Hypocreales</taxon>
        <taxon>Hypocreaceae</taxon>
        <taxon>Trichoderma</taxon>
    </lineage>
</organism>
<dbReference type="InterPro" id="IPR051609">
    <property type="entry name" value="NmrA/Isoflavone_reductase-like"/>
</dbReference>
<sequence length="335" mass="37535">MRFEIYLVSPPIMALRKPLDAILVVGASGALGKGLCQALISRKSDFKRIAFFNDTSRPETEDKRTLFATFRDGGMEQVSGTYTDAAAFTGFDCVLMPLGNHAIKYQPTIIDTGIKAGVRHFYTSEWGADLTAGSNWTQRYYRDKVLTREHLAKRGRDADTLDLGWTYINLGRLTEWSIIKHFGIDNANHTASIFGTPEGRQSLLSTADAIAYTIETLRHPFSVAENGHRRTYRFHGGSPTWKEIFDDLEAITGHKYSVTYLDVETAVEKETRAKELGDVDLELEASHQLIQGRGGTLLPEPFDNDLFPNIHPEPVHSVFEKSFKDASLRKFLGLS</sequence>
<dbReference type="AlphaFoldDB" id="G9P1L9"/>
<protein>
    <recommendedName>
        <fullName evidence="3">NmrA-like domain-containing protein</fullName>
    </recommendedName>
</protein>
<evidence type="ECO:0000259" key="3">
    <source>
        <dbReference type="Pfam" id="PF05368"/>
    </source>
</evidence>
<dbReference type="Proteomes" id="UP000005426">
    <property type="component" value="Unassembled WGS sequence"/>
</dbReference>
<dbReference type="Gene3D" id="3.40.50.720">
    <property type="entry name" value="NAD(P)-binding Rossmann-like Domain"/>
    <property type="match status" value="1"/>
</dbReference>
<reference evidence="4 5" key="1">
    <citation type="journal article" date="2011" name="Genome Biol.">
        <title>Comparative genome sequence analysis underscores mycoparasitism as the ancestral life style of Trichoderma.</title>
        <authorList>
            <person name="Kubicek C.P."/>
            <person name="Herrera-Estrella A."/>
            <person name="Seidl-Seiboth V."/>
            <person name="Martinez D.A."/>
            <person name="Druzhinina I.S."/>
            <person name="Thon M."/>
            <person name="Zeilinger S."/>
            <person name="Casas-Flores S."/>
            <person name="Horwitz B.A."/>
            <person name="Mukherjee P.K."/>
            <person name="Mukherjee M."/>
            <person name="Kredics L."/>
            <person name="Alcaraz L.D."/>
            <person name="Aerts A."/>
            <person name="Antal Z."/>
            <person name="Atanasova L."/>
            <person name="Cervantes-Badillo M.G."/>
            <person name="Challacombe J."/>
            <person name="Chertkov O."/>
            <person name="McCluskey K."/>
            <person name="Coulpier F."/>
            <person name="Deshpande N."/>
            <person name="von Doehren H."/>
            <person name="Ebbole D.J."/>
            <person name="Esquivel-Naranjo E.U."/>
            <person name="Fekete E."/>
            <person name="Flipphi M."/>
            <person name="Glaser F."/>
            <person name="Gomez-Rodriguez E.Y."/>
            <person name="Gruber S."/>
            <person name="Han C."/>
            <person name="Henrissat B."/>
            <person name="Hermosa R."/>
            <person name="Hernandez-Onate M."/>
            <person name="Karaffa L."/>
            <person name="Kosti I."/>
            <person name="Le Crom S."/>
            <person name="Lindquist E."/>
            <person name="Lucas S."/>
            <person name="Luebeck M."/>
            <person name="Luebeck P.S."/>
            <person name="Margeot A."/>
            <person name="Metz B."/>
            <person name="Misra M."/>
            <person name="Nevalainen H."/>
            <person name="Omann M."/>
            <person name="Packer N."/>
            <person name="Perrone G."/>
            <person name="Uresti-Rivera E.E."/>
            <person name="Salamov A."/>
            <person name="Schmoll M."/>
            <person name="Seiboth B."/>
            <person name="Shapiro H."/>
            <person name="Sukno S."/>
            <person name="Tamayo-Ramos J.A."/>
            <person name="Tisch D."/>
            <person name="Wiest A."/>
            <person name="Wilkinson H.H."/>
            <person name="Zhang M."/>
            <person name="Coutinho P.M."/>
            <person name="Kenerley C.M."/>
            <person name="Monte E."/>
            <person name="Baker S.E."/>
            <person name="Grigoriev I.V."/>
        </authorList>
    </citation>
    <scope>NUCLEOTIDE SEQUENCE [LARGE SCALE GENOMIC DNA]</scope>
    <source>
        <strain evidence="5">ATCC 20476 / IMI 206040</strain>
    </source>
</reference>
<evidence type="ECO:0000313" key="4">
    <source>
        <dbReference type="EMBL" id="EHK43351.1"/>
    </source>
</evidence>
<keyword evidence="1" id="KW-0521">NADP</keyword>
<dbReference type="PANTHER" id="PTHR47706:SF11">
    <property type="entry name" value="ISOFLAVONE REDUCTASE FAMILY PROTEIN (AFU_ORTHOLOGUE AFUA_1G12510)"/>
    <property type="match status" value="1"/>
</dbReference>
<evidence type="ECO:0000256" key="2">
    <source>
        <dbReference type="ARBA" id="ARBA00023002"/>
    </source>
</evidence>
<dbReference type="HOGENOM" id="CLU_075102_0_0_1"/>
<accession>G9P1L9</accession>
<dbReference type="STRING" id="452589.G9P1L9"/>
<dbReference type="SUPFAM" id="SSF51735">
    <property type="entry name" value="NAD(P)-binding Rossmann-fold domains"/>
    <property type="match status" value="1"/>
</dbReference>
<feature type="domain" description="NmrA-like" evidence="3">
    <location>
        <begin position="21"/>
        <end position="157"/>
    </location>
</feature>
<dbReference type="OrthoDB" id="419598at2759"/>
<evidence type="ECO:0000256" key="1">
    <source>
        <dbReference type="ARBA" id="ARBA00022857"/>
    </source>
</evidence>
<dbReference type="EMBL" id="ABDG02000026">
    <property type="protein sequence ID" value="EHK43351.1"/>
    <property type="molecule type" value="Genomic_DNA"/>
</dbReference>
<dbReference type="InterPro" id="IPR008030">
    <property type="entry name" value="NmrA-like"/>
</dbReference>
<dbReference type="PANTHER" id="PTHR47706">
    <property type="entry name" value="NMRA-LIKE FAMILY PROTEIN"/>
    <property type="match status" value="1"/>
</dbReference>
<dbReference type="GO" id="GO:0016491">
    <property type="term" value="F:oxidoreductase activity"/>
    <property type="evidence" value="ECO:0007669"/>
    <property type="project" value="UniProtKB-KW"/>
</dbReference>
<dbReference type="InterPro" id="IPR036291">
    <property type="entry name" value="NAD(P)-bd_dom_sf"/>
</dbReference>
<keyword evidence="2" id="KW-0560">Oxidoreductase</keyword>
<name>G9P1L9_HYPAI</name>
<comment type="caution">
    <text evidence="4">The sequence shown here is derived from an EMBL/GenBank/DDBJ whole genome shotgun (WGS) entry which is preliminary data.</text>
</comment>
<gene>
    <name evidence="4" type="ORF">TRIATDRAFT_285963</name>
</gene>
<dbReference type="Gene3D" id="3.90.25.10">
    <property type="entry name" value="UDP-galactose 4-epimerase, domain 1"/>
    <property type="match status" value="1"/>
</dbReference>
<dbReference type="KEGG" id="tatv:25779740"/>
<proteinExistence type="predicted"/>
<dbReference type="OMA" id="FKRIAFF"/>
<dbReference type="eggNOG" id="ENOG502SKSX">
    <property type="taxonomic scope" value="Eukaryota"/>
</dbReference>
<dbReference type="Pfam" id="PF05368">
    <property type="entry name" value="NmrA"/>
    <property type="match status" value="1"/>
</dbReference>